<proteinExistence type="evidence at transcript level"/>
<dbReference type="Gene3D" id="2.30.130.100">
    <property type="match status" value="1"/>
</dbReference>
<evidence type="ECO:0000313" key="3">
    <source>
        <dbReference type="EMBL" id="JAC93372.1"/>
    </source>
</evidence>
<protein>
    <submittedName>
        <fullName evidence="3">Putative secreted protein</fullName>
    </submittedName>
</protein>
<keyword evidence="2" id="KW-0732">Signal</keyword>
<feature type="signal peptide" evidence="2">
    <location>
        <begin position="1"/>
        <end position="21"/>
    </location>
</feature>
<feature type="region of interest" description="Disordered" evidence="1">
    <location>
        <begin position="125"/>
        <end position="152"/>
    </location>
</feature>
<reference evidence="3" key="1">
    <citation type="journal article" date="2015" name="PLoS Negl. Trop. Dis.">
        <title>Deep Sequencing Analysis of the Ixodes ricinus Haemocytome.</title>
        <authorList>
            <person name="Kotsyfakis M."/>
            <person name="Kopacek P."/>
            <person name="Franta Z."/>
            <person name="Pedra J.H."/>
            <person name="Ribeiro J.M."/>
        </authorList>
    </citation>
    <scope>NUCLEOTIDE SEQUENCE</scope>
</reference>
<dbReference type="EMBL" id="GBIH01001338">
    <property type="protein sequence ID" value="JAC93372.1"/>
    <property type="molecule type" value="mRNA"/>
</dbReference>
<feature type="chain" id="PRO_5001868291" evidence="2">
    <location>
        <begin position="22"/>
        <end position="152"/>
    </location>
</feature>
<feature type="compositionally biased region" description="Acidic residues" evidence="1">
    <location>
        <begin position="129"/>
        <end position="144"/>
    </location>
</feature>
<sequence length="152" mass="16683">MLLLKLTLVVLISVIGERALCTDSSAKENENAPETLPEDLLMIEKDSSGCNYTLLPYFVEATMDYGFLYVSCTKSCPEGKHETAVTGTECVAGVSPSKEDEVEVTVGSCDGGSCKLGRNPRRITVTLTSEEEEEEEQKEGEEKEEEKNKNSF</sequence>
<evidence type="ECO:0000256" key="2">
    <source>
        <dbReference type="SAM" id="SignalP"/>
    </source>
</evidence>
<dbReference type="AlphaFoldDB" id="A0A090X9H0"/>
<name>A0A090X9H0_IXORI</name>
<evidence type="ECO:0000256" key="1">
    <source>
        <dbReference type="SAM" id="MobiDB-lite"/>
    </source>
</evidence>
<organism evidence="3">
    <name type="scientific">Ixodes ricinus</name>
    <name type="common">Common tick</name>
    <name type="synonym">Acarus ricinus</name>
    <dbReference type="NCBI Taxonomy" id="34613"/>
    <lineage>
        <taxon>Eukaryota</taxon>
        <taxon>Metazoa</taxon>
        <taxon>Ecdysozoa</taxon>
        <taxon>Arthropoda</taxon>
        <taxon>Chelicerata</taxon>
        <taxon>Arachnida</taxon>
        <taxon>Acari</taxon>
        <taxon>Parasitiformes</taxon>
        <taxon>Ixodida</taxon>
        <taxon>Ixodoidea</taxon>
        <taxon>Ixodidae</taxon>
        <taxon>Ixodinae</taxon>
        <taxon>Ixodes</taxon>
    </lineage>
</organism>
<accession>A0A090X9H0</accession>